<evidence type="ECO:0000313" key="2">
    <source>
        <dbReference type="EMBL" id="KNZ61724.1"/>
    </source>
</evidence>
<dbReference type="STRING" id="27349.A0A0L6VLZ5"/>
<evidence type="ECO:0000256" key="1">
    <source>
        <dbReference type="SAM" id="MobiDB-lite"/>
    </source>
</evidence>
<reference evidence="2 3" key="1">
    <citation type="submission" date="2015-08" db="EMBL/GenBank/DDBJ databases">
        <title>Next Generation Sequencing and Analysis of the Genome of Puccinia sorghi L Schw, the Causal Agent of Maize Common Rust.</title>
        <authorList>
            <person name="Rochi L."/>
            <person name="Burguener G."/>
            <person name="Darino M."/>
            <person name="Turjanski A."/>
            <person name="Kreff E."/>
            <person name="Dieguez M.J."/>
            <person name="Sacco F."/>
        </authorList>
    </citation>
    <scope>NUCLEOTIDE SEQUENCE [LARGE SCALE GENOMIC DNA]</scope>
    <source>
        <strain evidence="2 3">RO10H11247</strain>
    </source>
</reference>
<feature type="region of interest" description="Disordered" evidence="1">
    <location>
        <begin position="289"/>
        <end position="325"/>
    </location>
</feature>
<feature type="region of interest" description="Disordered" evidence="1">
    <location>
        <begin position="242"/>
        <end position="268"/>
    </location>
</feature>
<dbReference type="Proteomes" id="UP000037035">
    <property type="component" value="Unassembled WGS sequence"/>
</dbReference>
<feature type="compositionally biased region" description="Low complexity" evidence="1">
    <location>
        <begin position="1"/>
        <end position="15"/>
    </location>
</feature>
<sequence length="427" mass="47334">MSSSTTVISTPPSSSNRLTELPSPVCFPDLPPSDHGPSPMTTLTFFKGPSRQTQAENLVRKSICFGFLSNPQQLKRSADRPRVVTNWKSESETQREIANSLDQPALAPIHRFSSCSQTGERIEPLNLKSIPAEVLLPFNQRETEICELLTEKQNVGLYNRLKDRLGSNFAKLENDLLRASRSEMGDREWIMAIRALIQPLDDNLWVSFRGLMGADGLDNEQDTNAALEHGWHVQPFKVRRSSFRSTESRRRTDPSVHNRSFSEPSLSVYGGESDLDSISVVSQSPRVRMESIQEQEGLEVEASTAPLEECPVLQNGSDSDDEEPDDSHVLAIKILDGPSAVRPVLSNEGNTENSCCFLPHGLKYSFGQVLEHGLGLRFLNVVSASCIVSQTPWIIGQHLTFLHAVIAVGTSPHNTHQDTLLLAMKEP</sequence>
<dbReference type="EMBL" id="LAVV01004087">
    <property type="protein sequence ID" value="KNZ61724.1"/>
    <property type="molecule type" value="Genomic_DNA"/>
</dbReference>
<evidence type="ECO:0000313" key="3">
    <source>
        <dbReference type="Proteomes" id="UP000037035"/>
    </source>
</evidence>
<keyword evidence="3" id="KW-1185">Reference proteome</keyword>
<accession>A0A0L6VLZ5</accession>
<protein>
    <submittedName>
        <fullName evidence="2">Uncharacterized protein</fullName>
    </submittedName>
</protein>
<comment type="caution">
    <text evidence="2">The sequence shown here is derived from an EMBL/GenBank/DDBJ whole genome shotgun (WGS) entry which is preliminary data.</text>
</comment>
<dbReference type="OrthoDB" id="2591449at2759"/>
<feature type="region of interest" description="Disordered" evidence="1">
    <location>
        <begin position="1"/>
        <end position="25"/>
    </location>
</feature>
<gene>
    <name evidence="2" type="ORF">VP01_1367g10</name>
</gene>
<feature type="compositionally biased region" description="Basic and acidic residues" evidence="1">
    <location>
        <begin position="246"/>
        <end position="256"/>
    </location>
</feature>
<dbReference type="VEuPathDB" id="FungiDB:VP01_1367g10"/>
<proteinExistence type="predicted"/>
<dbReference type="AlphaFoldDB" id="A0A0L6VLZ5"/>
<organism evidence="2 3">
    <name type="scientific">Puccinia sorghi</name>
    <dbReference type="NCBI Taxonomy" id="27349"/>
    <lineage>
        <taxon>Eukaryota</taxon>
        <taxon>Fungi</taxon>
        <taxon>Dikarya</taxon>
        <taxon>Basidiomycota</taxon>
        <taxon>Pucciniomycotina</taxon>
        <taxon>Pucciniomycetes</taxon>
        <taxon>Pucciniales</taxon>
        <taxon>Pucciniaceae</taxon>
        <taxon>Puccinia</taxon>
    </lineage>
</organism>
<name>A0A0L6VLZ5_9BASI</name>